<name>A0A6P1QVT2_9FLAO</name>
<dbReference type="AlphaFoldDB" id="A0A6P1QVT2"/>
<dbReference type="RefSeq" id="WP_160224113.1">
    <property type="nucleotide sequence ID" value="NZ_CP029149.1"/>
</dbReference>
<gene>
    <name evidence="1" type="ORF">DBX24_04730</name>
</gene>
<evidence type="ECO:0000313" key="2">
    <source>
        <dbReference type="Proteomes" id="UP000464318"/>
    </source>
</evidence>
<dbReference type="KEGG" id="bcad:DBX24_04730"/>
<dbReference type="NCBIfam" id="TIGR04127">
    <property type="entry name" value="flavo_near_exo"/>
    <property type="match status" value="1"/>
</dbReference>
<dbReference type="EMBL" id="CP029149">
    <property type="protein sequence ID" value="QHN65247.1"/>
    <property type="molecule type" value="Genomic_DNA"/>
</dbReference>
<sequence>MKIINWLIVIACILGLIFVRVLEAKIFYDPFLDYFSGVSKPEAFPRFEWGRLILSHLFRFGLNLLFSVVMIYFLFRRKDWAIQATILIVLVFVITFPLYLYCISTAFEVGHLFSFYIRRFVIQPLIVLLIIPMFYYRKNISQAED</sequence>
<accession>A0A6P1QVT2</accession>
<protein>
    <submittedName>
        <fullName evidence="1">Exosortase F system-associated protein</fullName>
    </submittedName>
</protein>
<evidence type="ECO:0000313" key="1">
    <source>
        <dbReference type="EMBL" id="QHN65247.1"/>
    </source>
</evidence>
<dbReference type="InterPro" id="IPR026414">
    <property type="entry name" value="ExosoTase_F-assoc_memb"/>
</dbReference>
<reference evidence="1 2" key="1">
    <citation type="submission" date="2018-04" db="EMBL/GenBank/DDBJ databases">
        <title>Characteristic and Complete Genome Sequencing of A Novel Member of Infective Endocarditis Causative Bacteria: Bergeyella cardium QL-PH.</title>
        <authorList>
            <person name="Pan H."/>
            <person name="Sun E."/>
            <person name="Zhang Y."/>
        </authorList>
    </citation>
    <scope>NUCLEOTIDE SEQUENCE [LARGE SCALE GENOMIC DNA]</scope>
    <source>
        <strain evidence="1 2">HPQL</strain>
    </source>
</reference>
<dbReference type="Proteomes" id="UP000464318">
    <property type="component" value="Chromosome"/>
</dbReference>
<organism evidence="1 2">
    <name type="scientific">Bergeyella cardium</name>
    <dbReference type="NCBI Taxonomy" id="1585976"/>
    <lineage>
        <taxon>Bacteria</taxon>
        <taxon>Pseudomonadati</taxon>
        <taxon>Bacteroidota</taxon>
        <taxon>Flavobacteriia</taxon>
        <taxon>Flavobacteriales</taxon>
        <taxon>Weeksellaceae</taxon>
        <taxon>Bergeyella</taxon>
    </lineage>
</organism>
<proteinExistence type="predicted"/>
<keyword evidence="2" id="KW-1185">Reference proteome</keyword>
<dbReference type="OrthoDB" id="982493at2"/>